<keyword evidence="2" id="KW-1185">Reference proteome</keyword>
<evidence type="ECO:0000313" key="1">
    <source>
        <dbReference type="EMBL" id="EYF05798.1"/>
    </source>
</evidence>
<name>A0A017T949_9BACT</name>
<organism evidence="1 2">
    <name type="scientific">Chondromyces apiculatus DSM 436</name>
    <dbReference type="NCBI Taxonomy" id="1192034"/>
    <lineage>
        <taxon>Bacteria</taxon>
        <taxon>Pseudomonadati</taxon>
        <taxon>Myxococcota</taxon>
        <taxon>Polyangia</taxon>
        <taxon>Polyangiales</taxon>
        <taxon>Polyangiaceae</taxon>
        <taxon>Chondromyces</taxon>
    </lineage>
</organism>
<dbReference type="EMBL" id="ASRX01000020">
    <property type="protein sequence ID" value="EYF05798.1"/>
    <property type="molecule type" value="Genomic_DNA"/>
</dbReference>
<reference evidence="1 2" key="1">
    <citation type="submission" date="2013-05" db="EMBL/GenBank/DDBJ databases">
        <title>Genome assembly of Chondromyces apiculatus DSM 436.</title>
        <authorList>
            <person name="Sharma G."/>
            <person name="Khatri I."/>
            <person name="Kaur C."/>
            <person name="Mayilraj S."/>
            <person name="Subramanian S."/>
        </authorList>
    </citation>
    <scope>NUCLEOTIDE SEQUENCE [LARGE SCALE GENOMIC DNA]</scope>
    <source>
        <strain evidence="1 2">DSM 436</strain>
    </source>
</reference>
<evidence type="ECO:0000313" key="2">
    <source>
        <dbReference type="Proteomes" id="UP000019678"/>
    </source>
</evidence>
<gene>
    <name evidence="1" type="ORF">CAP_2799</name>
</gene>
<dbReference type="Proteomes" id="UP000019678">
    <property type="component" value="Unassembled WGS sequence"/>
</dbReference>
<comment type="caution">
    <text evidence="1">The sequence shown here is derived from an EMBL/GenBank/DDBJ whole genome shotgun (WGS) entry which is preliminary data.</text>
</comment>
<proteinExistence type="predicted"/>
<sequence length="66" mass="7309">MLALDVDGTTLHIDILLRAKTVESIEVEMANRTVGTLVESETEMLSIFSMMEDALVDEMPALIKRA</sequence>
<dbReference type="AlphaFoldDB" id="A0A017T949"/>
<accession>A0A017T949</accession>
<protein>
    <submittedName>
        <fullName evidence="1">Uncharacterized protein</fullName>
    </submittedName>
</protein>